<keyword evidence="3" id="KW-1185">Reference proteome</keyword>
<reference evidence="2 3" key="1">
    <citation type="journal article" date="2024" name="BMC Genomics">
        <title>De novo assembly and annotation of Popillia japonica's genome with initial clues to its potential as an invasive pest.</title>
        <authorList>
            <person name="Cucini C."/>
            <person name="Boschi S."/>
            <person name="Funari R."/>
            <person name="Cardaioli E."/>
            <person name="Iannotti N."/>
            <person name="Marturano G."/>
            <person name="Paoli F."/>
            <person name="Bruttini M."/>
            <person name="Carapelli A."/>
            <person name="Frati F."/>
            <person name="Nardi F."/>
        </authorList>
    </citation>
    <scope>NUCLEOTIDE SEQUENCE [LARGE SCALE GENOMIC DNA]</scope>
    <source>
        <strain evidence="2">DMR45628</strain>
    </source>
</reference>
<evidence type="ECO:0000313" key="3">
    <source>
        <dbReference type="Proteomes" id="UP001458880"/>
    </source>
</evidence>
<sequence length="81" mass="9614">MEDEEDAVSERDEDSETEQEGESENEDEETHYFLGKDKITTWRREKLAPRRRGKENILIHLRHLAQKEYLTVGNAYSMIIC</sequence>
<gene>
    <name evidence="2" type="ORF">QE152_g34321</name>
</gene>
<comment type="caution">
    <text evidence="2">The sequence shown here is derived from an EMBL/GenBank/DDBJ whole genome shotgun (WGS) entry which is preliminary data.</text>
</comment>
<feature type="compositionally biased region" description="Acidic residues" evidence="1">
    <location>
        <begin position="1"/>
        <end position="29"/>
    </location>
</feature>
<organism evidence="2 3">
    <name type="scientific">Popillia japonica</name>
    <name type="common">Japanese beetle</name>
    <dbReference type="NCBI Taxonomy" id="7064"/>
    <lineage>
        <taxon>Eukaryota</taxon>
        <taxon>Metazoa</taxon>
        <taxon>Ecdysozoa</taxon>
        <taxon>Arthropoda</taxon>
        <taxon>Hexapoda</taxon>
        <taxon>Insecta</taxon>
        <taxon>Pterygota</taxon>
        <taxon>Neoptera</taxon>
        <taxon>Endopterygota</taxon>
        <taxon>Coleoptera</taxon>
        <taxon>Polyphaga</taxon>
        <taxon>Scarabaeiformia</taxon>
        <taxon>Scarabaeidae</taxon>
        <taxon>Rutelinae</taxon>
        <taxon>Popillia</taxon>
    </lineage>
</organism>
<dbReference type="Proteomes" id="UP001458880">
    <property type="component" value="Unassembled WGS sequence"/>
</dbReference>
<protein>
    <submittedName>
        <fullName evidence="2">Uncharacterized protein</fullName>
    </submittedName>
</protein>
<evidence type="ECO:0000256" key="1">
    <source>
        <dbReference type="SAM" id="MobiDB-lite"/>
    </source>
</evidence>
<evidence type="ECO:0000313" key="2">
    <source>
        <dbReference type="EMBL" id="KAK9693291.1"/>
    </source>
</evidence>
<proteinExistence type="predicted"/>
<accession>A0AAW1IUT1</accession>
<feature type="region of interest" description="Disordered" evidence="1">
    <location>
        <begin position="1"/>
        <end position="36"/>
    </location>
</feature>
<dbReference type="EMBL" id="JASPKY010000547">
    <property type="protein sequence ID" value="KAK9693291.1"/>
    <property type="molecule type" value="Genomic_DNA"/>
</dbReference>
<name>A0AAW1IUT1_POPJA</name>
<dbReference type="AlphaFoldDB" id="A0AAW1IUT1"/>